<dbReference type="PANTHER" id="PTHR23026:SF123">
    <property type="entry name" value="NAD(P)H NITROREDUCTASE RV3131-RELATED"/>
    <property type="match status" value="1"/>
</dbReference>
<gene>
    <name evidence="2" type="ORF">SAMN05216377_1305</name>
</gene>
<accession>A0A1G8E0R9</accession>
<dbReference type="AlphaFoldDB" id="A0A1G8E0R9"/>
<dbReference type="Gene3D" id="3.40.109.10">
    <property type="entry name" value="NADH Oxidase"/>
    <property type="match status" value="1"/>
</dbReference>
<dbReference type="RefSeq" id="WP_093089786.1">
    <property type="nucleotide sequence ID" value="NZ_FNBE01000030.1"/>
</dbReference>
<dbReference type="STRING" id="366584.SAMN05216377_1305"/>
<keyword evidence="3" id="KW-1185">Reference proteome</keyword>
<evidence type="ECO:0000256" key="1">
    <source>
        <dbReference type="SAM" id="MobiDB-lite"/>
    </source>
</evidence>
<dbReference type="OrthoDB" id="8156917at2"/>
<feature type="region of interest" description="Disordered" evidence="1">
    <location>
        <begin position="193"/>
        <end position="213"/>
    </location>
</feature>
<name>A0A1G8E0R9_PSEOR</name>
<dbReference type="InterPro" id="IPR000415">
    <property type="entry name" value="Nitroreductase-like"/>
</dbReference>
<dbReference type="InterPro" id="IPR050627">
    <property type="entry name" value="Nitroreductase/BluB"/>
</dbReference>
<evidence type="ECO:0000313" key="3">
    <source>
        <dbReference type="Proteomes" id="UP000198967"/>
    </source>
</evidence>
<dbReference type="PANTHER" id="PTHR23026">
    <property type="entry name" value="NADPH NITROREDUCTASE"/>
    <property type="match status" value="1"/>
</dbReference>
<evidence type="ECO:0008006" key="4">
    <source>
        <dbReference type="Google" id="ProtNLM"/>
    </source>
</evidence>
<dbReference type="GO" id="GO:0016491">
    <property type="term" value="F:oxidoreductase activity"/>
    <property type="evidence" value="ECO:0007669"/>
    <property type="project" value="InterPro"/>
</dbReference>
<dbReference type="Proteomes" id="UP000198967">
    <property type="component" value="Unassembled WGS sequence"/>
</dbReference>
<evidence type="ECO:0000313" key="2">
    <source>
        <dbReference type="EMBL" id="SDH63350.1"/>
    </source>
</evidence>
<organism evidence="2 3">
    <name type="scientific">Pseudonocardia oroxyli</name>
    <dbReference type="NCBI Taxonomy" id="366584"/>
    <lineage>
        <taxon>Bacteria</taxon>
        <taxon>Bacillati</taxon>
        <taxon>Actinomycetota</taxon>
        <taxon>Actinomycetes</taxon>
        <taxon>Pseudonocardiales</taxon>
        <taxon>Pseudonocardiaceae</taxon>
        <taxon>Pseudonocardia</taxon>
    </lineage>
</organism>
<dbReference type="NCBIfam" id="NF047509">
    <property type="entry name" value="Rv3131_FMN_oxido"/>
    <property type="match status" value="1"/>
</dbReference>
<reference evidence="2 3" key="1">
    <citation type="submission" date="2016-10" db="EMBL/GenBank/DDBJ databases">
        <authorList>
            <person name="de Groot N.N."/>
        </authorList>
    </citation>
    <scope>NUCLEOTIDE SEQUENCE [LARGE SCALE GENOMIC DNA]</scope>
    <source>
        <strain evidence="2 3">CGMCC 4.3143</strain>
    </source>
</reference>
<sequence length="327" mass="35680">MIETTATLGLGEPALHDVLRAASRAPSLHNTQPWSFRVSEHAIELWADRTRQLRVADPSGRELRIACGAALLNLRLALLGQGVKPLVSVLPDPTQPDLVAIVRRGGTRRATPAQRRLLEAIPRRHTNRTPFTDGAIASAALHDLRRAALDEGAWLHLVTDPAQRTELSDLARHAHEVQVSDPAFAAELERWTGHDEPRSDGVPAASGGPLPRPNSVWVMRDFTRGNGKPDPGFEADPIIAVLTAHSDGPHEEVRAGEALERVLLTATTHGLSASFLSQLVEVPDARQSLRRMLGGFRPPLVVLRLGHGWPVPTTPRRPYPDLVHTVH</sequence>
<dbReference type="SUPFAM" id="SSF55469">
    <property type="entry name" value="FMN-dependent nitroreductase-like"/>
    <property type="match status" value="2"/>
</dbReference>
<dbReference type="EMBL" id="FNBE01000030">
    <property type="protein sequence ID" value="SDH63350.1"/>
    <property type="molecule type" value="Genomic_DNA"/>
</dbReference>
<proteinExistence type="predicted"/>
<protein>
    <recommendedName>
        <fullName evidence="4">Nitroreductase family protein</fullName>
    </recommendedName>
</protein>